<reference evidence="1" key="1">
    <citation type="submission" date="2022-10" db="EMBL/GenBank/DDBJ databases">
        <title>Genome Sequence of Xylaria curta.</title>
        <authorList>
            <person name="Buettner E."/>
        </authorList>
    </citation>
    <scope>NUCLEOTIDE SEQUENCE</scope>
    <source>
        <strain evidence="1">Babe10</strain>
    </source>
</reference>
<gene>
    <name evidence="1" type="ORF">NUW58_g5280</name>
</gene>
<dbReference type="EMBL" id="JAPDGR010001027">
    <property type="protein sequence ID" value="KAJ2985921.1"/>
    <property type="molecule type" value="Genomic_DNA"/>
</dbReference>
<sequence>MNLPSYCLDAIKYEGTDPPIAGEGPPHAHCDSEIGHTGPAARASADMSELVTATGVLALLADEEVELKVFALQTLNEDIDTVWFEVAPAVTDMYVVFRPLCCRSLAV</sequence>
<proteinExistence type="predicted"/>
<comment type="caution">
    <text evidence="1">The sequence shown here is derived from an EMBL/GenBank/DDBJ whole genome shotgun (WGS) entry which is preliminary data.</text>
</comment>
<name>A0ACC1P3M1_9PEZI</name>
<keyword evidence="2" id="KW-1185">Reference proteome</keyword>
<evidence type="ECO:0000313" key="1">
    <source>
        <dbReference type="EMBL" id="KAJ2985921.1"/>
    </source>
</evidence>
<dbReference type="Proteomes" id="UP001143856">
    <property type="component" value="Unassembled WGS sequence"/>
</dbReference>
<accession>A0ACC1P3M1</accession>
<protein>
    <submittedName>
        <fullName evidence="1">Uncharacterized protein</fullName>
    </submittedName>
</protein>
<organism evidence="1 2">
    <name type="scientific">Xylaria curta</name>
    <dbReference type="NCBI Taxonomy" id="42375"/>
    <lineage>
        <taxon>Eukaryota</taxon>
        <taxon>Fungi</taxon>
        <taxon>Dikarya</taxon>
        <taxon>Ascomycota</taxon>
        <taxon>Pezizomycotina</taxon>
        <taxon>Sordariomycetes</taxon>
        <taxon>Xylariomycetidae</taxon>
        <taxon>Xylariales</taxon>
        <taxon>Xylariaceae</taxon>
        <taxon>Xylaria</taxon>
    </lineage>
</organism>
<evidence type="ECO:0000313" key="2">
    <source>
        <dbReference type="Proteomes" id="UP001143856"/>
    </source>
</evidence>